<comment type="caution">
    <text evidence="10">The sequence shown here is derived from an EMBL/GenBank/DDBJ whole genome shotgun (WGS) entry which is preliminary data.</text>
</comment>
<dbReference type="InterPro" id="IPR011489">
    <property type="entry name" value="EMI_domain"/>
</dbReference>
<sequence length="1218" mass="136404">MQAWKAGRRLSFAWGAQVLGKEEGGVLAKESPQWAWEAEGGNFGRRRRRRKRKREGKREEEEEELVGRVALAAPCSCVQRRAWLERWSPQEDCEGKEGILGGKGPGGRSPIFPGMEGCWKPLGWALALLVSLEGGCLSQGSAQHPSRSGRPGARNRNWCAYIVNKNVSCSVMDGTESYVQVQYRCAWNEMPCPHTPVYRTSFRPKYTIKYKTVTELEWRCCPGYMGVDCKEAVPQKPKPVIYPADLSPHDIKTSLDSNPKLEQQDAQDKKIQYLEDELFRLTQTVLELQSSLTGVNENLKLTVQEDASRMLVSWLNNLHDHPGPDRMGEGETENINLSRNKDQRESGKEDGKSELSEEKDDLRAKNEKLEELNGKVNVYEGQLKQHQEAAQGPTITMPSSQLYQAYIDAKFEALRQEMLEGFEKKMADLKNSCEYKLMDIQQHCDDHEASCAGLRELIGEKEKDLRKEIKYIQSQAPSNQSLCCKDAKRDEFVQQIKHLDEKIDRIAEANNILNARIDNEIKHVSSPYSEGSFDAKWEEVEARLNVTERNAEEHCFYIEETLRGVIATEVDEVRDLFDKKLEALENRLSATVLDIANVTDPYEIHTDPGPNLQSSSRSRNGQLALEVNIIKNKLQDVENLCWQKCQSVPQNMEGLREDIENCNSKYDLLFLKSENNLGLLKSLNSSLNEKFNLIKGSKRDIQKLQKDLRIVRYGLNAIDKDVKNLQGGLNSCREQLLGINSTCEKTQLGVFRKIDEIQKTVGNQTTSPSDNCCNDLKEKMEQLNEKGFYNLNKCKDKFPGISDLEGRVSNVEKTCNKLDSVSSSLQRIKEGLNKHISSLWNCVNQMNKTIAIHSKDIFLLKNSTKQFHSQIHKLAVDLQDFMKTHTSTSEKPSVLSPRKPTIKIPLPPSDPRKPLRPSQPEIPPVSSQPKTPLQPLPGEPMQPLHPRTPLQIPEIRIPLQPSRPKVILQPPLQGVPIQPPDSRWQPLPGSKSDLPSLPGKSGIFMVTGEAGPPGTVVMSGRGRPKTINGQDGHRSMLVSEGYAGAPGYPKVKPKLQPPTTATKGAAVTSPVSFSAGLTQKPFPNDVGVVHFNKVLVNDGNYYNPDTGIFTSPYEGRYLITAVLAPERDEYVEAVLSVSNSSIAQLHTAGYRRELLEYHKPRSGRRTCGGTGALHLVVHLKAGAEVSIVVTGGKLAYTDSDEMYSTFSGVFLYPSVSHV</sequence>
<evidence type="ECO:0000256" key="4">
    <source>
        <dbReference type="ARBA" id="ARBA00023054"/>
    </source>
</evidence>
<evidence type="ECO:0008006" key="12">
    <source>
        <dbReference type="Google" id="ProtNLM"/>
    </source>
</evidence>
<feature type="compositionally biased region" description="Basic and acidic residues" evidence="7">
    <location>
        <begin position="339"/>
        <end position="366"/>
    </location>
</feature>
<comment type="subcellular location">
    <subcellularLocation>
        <location evidence="1">Secreted</location>
    </subcellularLocation>
</comment>
<dbReference type="PROSITE" id="PS51041">
    <property type="entry name" value="EMI"/>
    <property type="match status" value="1"/>
</dbReference>
<dbReference type="SMART" id="SM00110">
    <property type="entry name" value="C1Q"/>
    <property type="match status" value="1"/>
</dbReference>
<dbReference type="Proteomes" id="UP000826234">
    <property type="component" value="Unassembled WGS sequence"/>
</dbReference>
<dbReference type="InterPro" id="IPR050392">
    <property type="entry name" value="Collagen/C1q_domain"/>
</dbReference>
<dbReference type="Pfam" id="PF00386">
    <property type="entry name" value="C1q"/>
    <property type="match status" value="1"/>
</dbReference>
<reference evidence="10 11" key="1">
    <citation type="journal article" date="2022" name="Gigascience">
        <title>A chromosome-level genome assembly and annotation of the desert horned lizard, Phrynosoma platyrhinos, provides insight into chromosomal rearrangements among reptiles.</title>
        <authorList>
            <person name="Koochekian N."/>
            <person name="Ascanio A."/>
            <person name="Farleigh K."/>
            <person name="Card D.C."/>
            <person name="Schield D.R."/>
            <person name="Castoe T.A."/>
            <person name="Jezkova T."/>
        </authorList>
    </citation>
    <scope>NUCLEOTIDE SEQUENCE [LARGE SCALE GENOMIC DNA]</scope>
    <source>
        <strain evidence="10">NK-2021</strain>
    </source>
</reference>
<evidence type="ECO:0000313" key="10">
    <source>
        <dbReference type="EMBL" id="KAH0617800.1"/>
    </source>
</evidence>
<keyword evidence="3" id="KW-0732">Signal</keyword>
<evidence type="ECO:0000256" key="6">
    <source>
        <dbReference type="SAM" id="Coils"/>
    </source>
</evidence>
<evidence type="ECO:0000256" key="1">
    <source>
        <dbReference type="ARBA" id="ARBA00004613"/>
    </source>
</evidence>
<evidence type="ECO:0000256" key="2">
    <source>
        <dbReference type="ARBA" id="ARBA00022525"/>
    </source>
</evidence>
<dbReference type="Pfam" id="PF07546">
    <property type="entry name" value="EMI"/>
    <property type="match status" value="1"/>
</dbReference>
<dbReference type="PANTHER" id="PTHR15427:SF5">
    <property type="entry name" value="EMILIN-2"/>
    <property type="match status" value="1"/>
</dbReference>
<feature type="domain" description="C1q" evidence="8">
    <location>
        <begin position="1066"/>
        <end position="1217"/>
    </location>
</feature>
<feature type="coiled-coil region" evidence="6">
    <location>
        <begin position="489"/>
        <end position="516"/>
    </location>
</feature>
<evidence type="ECO:0000256" key="3">
    <source>
        <dbReference type="ARBA" id="ARBA00022729"/>
    </source>
</evidence>
<dbReference type="PROSITE" id="PS50871">
    <property type="entry name" value="C1Q"/>
    <property type="match status" value="1"/>
</dbReference>
<accession>A0ABQ7SKA7</accession>
<keyword evidence="5" id="KW-1015">Disulfide bond</keyword>
<dbReference type="InterPro" id="IPR001073">
    <property type="entry name" value="C1q_dom"/>
</dbReference>
<proteinExistence type="predicted"/>
<gene>
    <name evidence="10" type="ORF">JD844_016397</name>
</gene>
<evidence type="ECO:0000256" key="7">
    <source>
        <dbReference type="SAM" id="MobiDB-lite"/>
    </source>
</evidence>
<organism evidence="10 11">
    <name type="scientific">Phrynosoma platyrhinos</name>
    <name type="common">Desert horned lizard</name>
    <dbReference type="NCBI Taxonomy" id="52577"/>
    <lineage>
        <taxon>Eukaryota</taxon>
        <taxon>Metazoa</taxon>
        <taxon>Chordata</taxon>
        <taxon>Craniata</taxon>
        <taxon>Vertebrata</taxon>
        <taxon>Euteleostomi</taxon>
        <taxon>Lepidosauria</taxon>
        <taxon>Squamata</taxon>
        <taxon>Bifurcata</taxon>
        <taxon>Unidentata</taxon>
        <taxon>Episquamata</taxon>
        <taxon>Toxicofera</taxon>
        <taxon>Iguania</taxon>
        <taxon>Phrynosomatidae</taxon>
        <taxon>Phrynosomatinae</taxon>
        <taxon>Phrynosoma</taxon>
    </lineage>
</organism>
<evidence type="ECO:0000256" key="5">
    <source>
        <dbReference type="ARBA" id="ARBA00023157"/>
    </source>
</evidence>
<dbReference type="InterPro" id="IPR008983">
    <property type="entry name" value="Tumour_necrosis_fac-like_dom"/>
</dbReference>
<feature type="domain" description="EMI" evidence="9">
    <location>
        <begin position="155"/>
        <end position="231"/>
    </location>
</feature>
<keyword evidence="2" id="KW-0964">Secreted</keyword>
<feature type="region of interest" description="Disordered" evidence="7">
    <location>
        <begin position="320"/>
        <end position="366"/>
    </location>
</feature>
<evidence type="ECO:0000259" key="8">
    <source>
        <dbReference type="PROSITE" id="PS50871"/>
    </source>
</evidence>
<name>A0ABQ7SKA7_PHRPL</name>
<dbReference type="PANTHER" id="PTHR15427">
    <property type="entry name" value="EMILIN ELASTIN MICROFIBRIL INTERFACE-LOCATED PROTEIN ELASTIN MICROFIBRIL INTERFACER"/>
    <property type="match status" value="1"/>
</dbReference>
<evidence type="ECO:0000313" key="11">
    <source>
        <dbReference type="Proteomes" id="UP000826234"/>
    </source>
</evidence>
<keyword evidence="4 6" id="KW-0175">Coiled coil</keyword>
<feature type="region of interest" description="Disordered" evidence="7">
    <location>
        <begin position="886"/>
        <end position="943"/>
    </location>
</feature>
<dbReference type="Gene3D" id="2.60.120.40">
    <property type="match status" value="1"/>
</dbReference>
<feature type="compositionally biased region" description="Basic and acidic residues" evidence="7">
    <location>
        <begin position="320"/>
        <end position="329"/>
    </location>
</feature>
<keyword evidence="11" id="KW-1185">Reference proteome</keyword>
<evidence type="ECO:0000259" key="9">
    <source>
        <dbReference type="PROSITE" id="PS51041"/>
    </source>
</evidence>
<dbReference type="EMBL" id="JAIPUX010005289">
    <property type="protein sequence ID" value="KAH0617800.1"/>
    <property type="molecule type" value="Genomic_DNA"/>
</dbReference>
<protein>
    <recommendedName>
        <fullName evidence="12">Elastin microfibril interfacer 2</fullName>
    </recommendedName>
</protein>
<dbReference type="SUPFAM" id="SSF49842">
    <property type="entry name" value="TNF-like"/>
    <property type="match status" value="1"/>
</dbReference>